<evidence type="ECO:0000256" key="9">
    <source>
        <dbReference type="HAMAP-Rule" id="MF_00151"/>
    </source>
</evidence>
<dbReference type="PRINTS" id="PR01020">
    <property type="entry name" value="LPSBIOSNTHSS"/>
</dbReference>
<dbReference type="Proteomes" id="UP000886812">
    <property type="component" value="Unassembled WGS sequence"/>
</dbReference>
<dbReference type="PANTHER" id="PTHR21342:SF1">
    <property type="entry name" value="PHOSPHOPANTETHEINE ADENYLYLTRANSFERASE"/>
    <property type="match status" value="1"/>
</dbReference>
<evidence type="ECO:0000256" key="4">
    <source>
        <dbReference type="ARBA" id="ARBA00022741"/>
    </source>
</evidence>
<dbReference type="GO" id="GO:0004595">
    <property type="term" value="F:pantetheine-phosphate adenylyltransferase activity"/>
    <property type="evidence" value="ECO:0007669"/>
    <property type="project" value="UniProtKB-UniRule"/>
</dbReference>
<keyword evidence="2 9" id="KW-0808">Transferase</keyword>
<dbReference type="SUPFAM" id="SSF52374">
    <property type="entry name" value="Nucleotidylyl transferase"/>
    <property type="match status" value="1"/>
</dbReference>
<evidence type="ECO:0000256" key="6">
    <source>
        <dbReference type="ARBA" id="ARBA00022842"/>
    </source>
</evidence>
<keyword evidence="4 9" id="KW-0547">Nucleotide-binding</keyword>
<dbReference type="InterPro" id="IPR004821">
    <property type="entry name" value="Cyt_trans-like"/>
</dbReference>
<dbReference type="GO" id="GO:0005524">
    <property type="term" value="F:ATP binding"/>
    <property type="evidence" value="ECO:0007669"/>
    <property type="project" value="UniProtKB-KW"/>
</dbReference>
<name>A0A9D1T1Q0_9BACT</name>
<comment type="subunit">
    <text evidence="9">Homohexamer.</text>
</comment>
<feature type="binding site" evidence="9">
    <location>
        <position position="106"/>
    </location>
    <ligand>
        <name>ATP</name>
        <dbReference type="ChEBI" id="CHEBI:30616"/>
    </ligand>
</feature>
<comment type="similarity">
    <text evidence="9">Belongs to the bacterial CoaD family.</text>
</comment>
<dbReference type="InterPro" id="IPR001980">
    <property type="entry name" value="PPAT"/>
</dbReference>
<evidence type="ECO:0000313" key="11">
    <source>
        <dbReference type="EMBL" id="HIV04644.1"/>
    </source>
</evidence>
<feature type="binding site" evidence="9">
    <location>
        <begin position="17"/>
        <end position="18"/>
    </location>
    <ligand>
        <name>ATP</name>
        <dbReference type="ChEBI" id="CHEBI:30616"/>
    </ligand>
</feature>
<feature type="binding site" evidence="9">
    <location>
        <position position="95"/>
    </location>
    <ligand>
        <name>substrate</name>
    </ligand>
</feature>
<organism evidence="11 12">
    <name type="scientific">Candidatus Spyradosoma merdigallinarum</name>
    <dbReference type="NCBI Taxonomy" id="2840950"/>
    <lineage>
        <taxon>Bacteria</taxon>
        <taxon>Pseudomonadati</taxon>
        <taxon>Verrucomicrobiota</taxon>
        <taxon>Opitutia</taxon>
        <taxon>Opitutia incertae sedis</taxon>
        <taxon>Candidatus Spyradosoma</taxon>
    </lineage>
</organism>
<keyword evidence="5 9" id="KW-0067">ATP-binding</keyword>
<keyword evidence="3 9" id="KW-0548">Nucleotidyltransferase</keyword>
<comment type="pathway">
    <text evidence="9">Cofactor biosynthesis; coenzyme A biosynthesis; CoA from (R)-pantothenate: step 4/5.</text>
</comment>
<dbReference type="Gene3D" id="3.40.50.620">
    <property type="entry name" value="HUPs"/>
    <property type="match status" value="1"/>
</dbReference>
<evidence type="ECO:0000256" key="7">
    <source>
        <dbReference type="ARBA" id="ARBA00022993"/>
    </source>
</evidence>
<sequence>MSQAEHLSPRVALYPGSFDPVHNGHLHIIRRAAKLFDRVVVAVAANPHKNPLFTLEERLELLRETLRADGNVEAITFGGLTVDNAKKLGAGVIIRGLRLVSDFESELLLDMHNRRLEPSVETLYMMPEKEYIYFNSSFVKQIARLDVPRLEGYVPDCVFRRLLEKFPPARGA</sequence>
<comment type="caution">
    <text evidence="11">The sequence shown here is derived from an EMBL/GenBank/DDBJ whole genome shotgun (WGS) entry which is preliminary data.</text>
</comment>
<dbReference type="AlphaFoldDB" id="A0A9D1T1Q0"/>
<dbReference type="GO" id="GO:0005737">
    <property type="term" value="C:cytoplasm"/>
    <property type="evidence" value="ECO:0007669"/>
    <property type="project" value="UniProtKB-SubCell"/>
</dbReference>
<comment type="subcellular location">
    <subcellularLocation>
        <location evidence="9">Cytoplasm</location>
    </subcellularLocation>
</comment>
<feature type="binding site" evidence="9">
    <location>
        <begin position="131"/>
        <end position="137"/>
    </location>
    <ligand>
        <name>ATP</name>
        <dbReference type="ChEBI" id="CHEBI:30616"/>
    </ligand>
</feature>
<gene>
    <name evidence="9 11" type="primary">coaD</name>
    <name evidence="11" type="ORF">IAC75_05805</name>
</gene>
<protein>
    <recommendedName>
        <fullName evidence="9">Phosphopantetheine adenylyltransferase</fullName>
        <ecNumber evidence="9">2.7.7.3</ecNumber>
    </recommendedName>
    <alternativeName>
        <fullName evidence="9">Dephospho-CoA pyrophosphorylase</fullName>
    </alternativeName>
    <alternativeName>
        <fullName evidence="9">Pantetheine-phosphate adenylyltransferase</fullName>
        <shortName evidence="9">PPAT</shortName>
    </alternativeName>
</protein>
<feature type="binding site" evidence="9">
    <location>
        <position position="25"/>
    </location>
    <ligand>
        <name>ATP</name>
        <dbReference type="ChEBI" id="CHEBI:30616"/>
    </ligand>
</feature>
<proteinExistence type="inferred from homology"/>
<dbReference type="EC" id="2.7.7.3" evidence="9"/>
<dbReference type="Pfam" id="PF01467">
    <property type="entry name" value="CTP_transf_like"/>
    <property type="match status" value="1"/>
</dbReference>
<comment type="cofactor">
    <cofactor evidence="9">
        <name>Mg(2+)</name>
        <dbReference type="ChEBI" id="CHEBI:18420"/>
    </cofactor>
</comment>
<feature type="binding site" evidence="9">
    <location>
        <position position="49"/>
    </location>
    <ligand>
        <name>substrate</name>
    </ligand>
</feature>
<reference evidence="11" key="2">
    <citation type="journal article" date="2021" name="PeerJ">
        <title>Extensive microbial diversity within the chicken gut microbiome revealed by metagenomics and culture.</title>
        <authorList>
            <person name="Gilroy R."/>
            <person name="Ravi A."/>
            <person name="Getino M."/>
            <person name="Pursley I."/>
            <person name="Horton D.L."/>
            <person name="Alikhan N.F."/>
            <person name="Baker D."/>
            <person name="Gharbi K."/>
            <person name="Hall N."/>
            <person name="Watson M."/>
            <person name="Adriaenssens E.M."/>
            <person name="Foster-Nyarko E."/>
            <person name="Jarju S."/>
            <person name="Secka A."/>
            <person name="Antonio M."/>
            <person name="Oren A."/>
            <person name="Chaudhuri R.R."/>
            <person name="La Ragione R."/>
            <person name="Hildebrand F."/>
            <person name="Pallen M.J."/>
        </authorList>
    </citation>
    <scope>NUCLEOTIDE SEQUENCE</scope>
    <source>
        <strain evidence="11">10669</strain>
    </source>
</reference>
<evidence type="ECO:0000256" key="5">
    <source>
        <dbReference type="ARBA" id="ARBA00022840"/>
    </source>
</evidence>
<evidence type="ECO:0000259" key="10">
    <source>
        <dbReference type="Pfam" id="PF01467"/>
    </source>
</evidence>
<keyword evidence="7 9" id="KW-0173">Coenzyme A biosynthesis</keyword>
<dbReference type="GO" id="GO:0015937">
    <property type="term" value="P:coenzyme A biosynthetic process"/>
    <property type="evidence" value="ECO:0007669"/>
    <property type="project" value="UniProtKB-UniRule"/>
</dbReference>
<dbReference type="EMBL" id="DVOG01000149">
    <property type="protein sequence ID" value="HIV04644.1"/>
    <property type="molecule type" value="Genomic_DNA"/>
</dbReference>
<dbReference type="PANTHER" id="PTHR21342">
    <property type="entry name" value="PHOSPHOPANTETHEINE ADENYLYLTRANSFERASE"/>
    <property type="match status" value="1"/>
</dbReference>
<comment type="function">
    <text evidence="9">Reversibly transfers an adenylyl group from ATP to 4'-phosphopantetheine, yielding dephospho-CoA (dPCoA) and pyrophosphate.</text>
</comment>
<accession>A0A9D1T1Q0</accession>
<evidence type="ECO:0000256" key="1">
    <source>
        <dbReference type="ARBA" id="ARBA00022490"/>
    </source>
</evidence>
<feature type="domain" description="Cytidyltransferase-like" evidence="10">
    <location>
        <begin position="13"/>
        <end position="141"/>
    </location>
</feature>
<feature type="binding site" evidence="9">
    <location>
        <begin position="96"/>
        <end position="98"/>
    </location>
    <ligand>
        <name>ATP</name>
        <dbReference type="ChEBI" id="CHEBI:30616"/>
    </ligand>
</feature>
<dbReference type="InterPro" id="IPR014729">
    <property type="entry name" value="Rossmann-like_a/b/a_fold"/>
</dbReference>
<comment type="catalytic activity">
    <reaction evidence="8 9">
        <text>(R)-4'-phosphopantetheine + ATP + H(+) = 3'-dephospho-CoA + diphosphate</text>
        <dbReference type="Rhea" id="RHEA:19801"/>
        <dbReference type="ChEBI" id="CHEBI:15378"/>
        <dbReference type="ChEBI" id="CHEBI:30616"/>
        <dbReference type="ChEBI" id="CHEBI:33019"/>
        <dbReference type="ChEBI" id="CHEBI:57328"/>
        <dbReference type="ChEBI" id="CHEBI:61723"/>
        <dbReference type="EC" id="2.7.7.3"/>
    </reaction>
</comment>
<evidence type="ECO:0000256" key="8">
    <source>
        <dbReference type="ARBA" id="ARBA00029346"/>
    </source>
</evidence>
<keyword evidence="1 9" id="KW-0963">Cytoplasm</keyword>
<dbReference type="NCBIfam" id="TIGR01510">
    <property type="entry name" value="coaD_prev_kdtB"/>
    <property type="match status" value="1"/>
</dbReference>
<reference evidence="11" key="1">
    <citation type="submission" date="2020-10" db="EMBL/GenBank/DDBJ databases">
        <authorList>
            <person name="Gilroy R."/>
        </authorList>
    </citation>
    <scope>NUCLEOTIDE SEQUENCE</scope>
    <source>
        <strain evidence="11">10669</strain>
    </source>
</reference>
<evidence type="ECO:0000313" key="12">
    <source>
        <dbReference type="Proteomes" id="UP000886812"/>
    </source>
</evidence>
<dbReference type="HAMAP" id="MF_00151">
    <property type="entry name" value="PPAT_bact"/>
    <property type="match status" value="1"/>
</dbReference>
<feature type="site" description="Transition state stabilizer" evidence="9">
    <location>
        <position position="25"/>
    </location>
</feature>
<feature type="binding site" evidence="9">
    <location>
        <position position="17"/>
    </location>
    <ligand>
        <name>substrate</name>
    </ligand>
</feature>
<evidence type="ECO:0000256" key="3">
    <source>
        <dbReference type="ARBA" id="ARBA00022695"/>
    </source>
</evidence>
<keyword evidence="6 9" id="KW-0460">Magnesium</keyword>
<feature type="binding site" evidence="9">
    <location>
        <position position="81"/>
    </location>
    <ligand>
        <name>substrate</name>
    </ligand>
</feature>
<evidence type="ECO:0000256" key="2">
    <source>
        <dbReference type="ARBA" id="ARBA00022679"/>
    </source>
</evidence>
<dbReference type="NCBIfam" id="TIGR00125">
    <property type="entry name" value="cyt_tran_rel"/>
    <property type="match status" value="1"/>
</dbReference>